<dbReference type="EMBL" id="MDYQ01000054">
    <property type="protein sequence ID" value="PRP84940.1"/>
    <property type="molecule type" value="Genomic_DNA"/>
</dbReference>
<keyword evidence="4" id="KW-1185">Reference proteome</keyword>
<dbReference type="GO" id="GO:0005829">
    <property type="term" value="C:cytosol"/>
    <property type="evidence" value="ECO:0007669"/>
    <property type="project" value="TreeGrafter"/>
</dbReference>
<dbReference type="OrthoDB" id="9972196at2759"/>
<evidence type="ECO:0000313" key="4">
    <source>
        <dbReference type="Proteomes" id="UP000241769"/>
    </source>
</evidence>
<dbReference type="InterPro" id="IPR019405">
    <property type="entry name" value="Lactonase_7-beta_prop"/>
</dbReference>
<gene>
    <name evidence="3" type="ORF">PROFUN_07594</name>
</gene>
<feature type="chain" id="PRO_5015201925" description="6-phosphogluconolactonase" evidence="2">
    <location>
        <begin position="21"/>
        <end position="484"/>
    </location>
</feature>
<organism evidence="3 4">
    <name type="scientific">Planoprotostelium fungivorum</name>
    <dbReference type="NCBI Taxonomy" id="1890364"/>
    <lineage>
        <taxon>Eukaryota</taxon>
        <taxon>Amoebozoa</taxon>
        <taxon>Evosea</taxon>
        <taxon>Variosea</taxon>
        <taxon>Cavosteliida</taxon>
        <taxon>Cavosteliaceae</taxon>
        <taxon>Planoprotostelium</taxon>
    </lineage>
</organism>
<protein>
    <recommendedName>
        <fullName evidence="5">6-phosphogluconolactonase</fullName>
    </recommendedName>
</protein>
<dbReference type="AlphaFoldDB" id="A0A2P6NLU4"/>
<proteinExistence type="inferred from homology"/>
<reference evidence="3 4" key="1">
    <citation type="journal article" date="2018" name="Genome Biol. Evol.">
        <title>Multiple Roots of Fruiting Body Formation in Amoebozoa.</title>
        <authorList>
            <person name="Hillmann F."/>
            <person name="Forbes G."/>
            <person name="Novohradska S."/>
            <person name="Ferling I."/>
            <person name="Riege K."/>
            <person name="Groth M."/>
            <person name="Westermann M."/>
            <person name="Marz M."/>
            <person name="Spaller T."/>
            <person name="Winckler T."/>
            <person name="Schaap P."/>
            <person name="Glockner G."/>
        </authorList>
    </citation>
    <scope>NUCLEOTIDE SEQUENCE [LARGE SCALE GENOMIC DNA]</scope>
    <source>
        <strain evidence="3 4">Jena</strain>
    </source>
</reference>
<keyword evidence="2" id="KW-0732">Signal</keyword>
<dbReference type="GO" id="GO:0017057">
    <property type="term" value="F:6-phosphogluconolactonase activity"/>
    <property type="evidence" value="ECO:0007669"/>
    <property type="project" value="TreeGrafter"/>
</dbReference>
<dbReference type="Gene3D" id="2.130.10.10">
    <property type="entry name" value="YVTN repeat-like/Quinoprotein amine dehydrogenase"/>
    <property type="match status" value="1"/>
</dbReference>
<feature type="signal peptide" evidence="2">
    <location>
        <begin position="1"/>
        <end position="20"/>
    </location>
</feature>
<dbReference type="Pfam" id="PF10282">
    <property type="entry name" value="Lactonase"/>
    <property type="match status" value="1"/>
</dbReference>
<dbReference type="InterPro" id="IPR011048">
    <property type="entry name" value="Haem_d1_sf"/>
</dbReference>
<evidence type="ECO:0000256" key="2">
    <source>
        <dbReference type="SAM" id="SignalP"/>
    </source>
</evidence>
<evidence type="ECO:0000313" key="3">
    <source>
        <dbReference type="EMBL" id="PRP84940.1"/>
    </source>
</evidence>
<dbReference type="InterPro" id="IPR015943">
    <property type="entry name" value="WD40/YVTN_repeat-like_dom_sf"/>
</dbReference>
<comment type="caution">
    <text evidence="3">The sequence shown here is derived from an EMBL/GenBank/DDBJ whole genome shotgun (WGS) entry which is preliminary data.</text>
</comment>
<dbReference type="PANTHER" id="PTHR30344">
    <property type="entry name" value="6-PHOSPHOGLUCONOLACTONASE-RELATED"/>
    <property type="match status" value="1"/>
</dbReference>
<dbReference type="PANTHER" id="PTHR30344:SF1">
    <property type="entry name" value="6-PHOSPHOGLUCONOLACTONASE"/>
    <property type="match status" value="1"/>
</dbReference>
<accession>A0A2P6NLU4</accession>
<dbReference type="SUPFAM" id="SSF51004">
    <property type="entry name" value="C-terminal (heme d1) domain of cytochrome cd1-nitrite reductase"/>
    <property type="match status" value="1"/>
</dbReference>
<sequence>MKSVAALLLLCIQCINIVCSRTVYVASSNTGIWMYNQNEDGSLQYLSNPVRAATNFLAAHPNGKYLYATSTDNNTYTAYQVRGASLTKLNDVPSSDNKGSGVAHVSIHPSGKMMFGANYDEGSFVSFNITDDGYLQQRIFFNVPGTGSKGNWNRQQGPHAHMITTTPNHKYVVGLDLGADRIWMWKYDPSSLTPSAPNQFIAPLGSGPRHIAFSPKGQYAYVVTELGCTVMVFNYAEGVLQLVQTISTVPSGTNGVLAGEIRVHPSGNFVYVSNRWSNTNNIAVFSVDPNNGNLRIVNWMASGGTSPRGLNLCPSGKYLYAANEYADGNGNSLFVFRIDQNSGTLTLTNSYPNGGGCLDVEFSPETIHDFIINESNNIIIDIIESSDHIVNDIIAADHIFHPLHIEIHDDLIFVELFASVCAGRCQGESCCPTPSGPQCYQPSVYSCSADDLGKYQLCPKGLSSCGSACYSTSQYKCKNGFLTV</sequence>
<name>A0A2P6NLU4_9EUKA</name>
<evidence type="ECO:0008006" key="5">
    <source>
        <dbReference type="Google" id="ProtNLM"/>
    </source>
</evidence>
<dbReference type="InParanoid" id="A0A2P6NLU4"/>
<dbReference type="InterPro" id="IPR050282">
    <property type="entry name" value="Cycloisomerase_2"/>
</dbReference>
<dbReference type="STRING" id="1890364.A0A2P6NLU4"/>
<comment type="similarity">
    <text evidence="1">Belongs to the cycloisomerase 2 family.</text>
</comment>
<evidence type="ECO:0000256" key="1">
    <source>
        <dbReference type="ARBA" id="ARBA00005564"/>
    </source>
</evidence>
<dbReference type="Proteomes" id="UP000241769">
    <property type="component" value="Unassembled WGS sequence"/>
</dbReference>